<evidence type="ECO:0000256" key="1">
    <source>
        <dbReference type="SAM" id="SignalP"/>
    </source>
</evidence>
<dbReference type="RefSeq" id="WP_151106984.1">
    <property type="nucleotide sequence ID" value="NZ_WAEM01000002.1"/>
</dbReference>
<evidence type="ECO:0000313" key="2">
    <source>
        <dbReference type="EMBL" id="KAB1156990.1"/>
    </source>
</evidence>
<organism evidence="2 3">
    <name type="scientific">Flavobacterium luteum</name>
    <dbReference type="NCBI Taxonomy" id="2026654"/>
    <lineage>
        <taxon>Bacteria</taxon>
        <taxon>Pseudomonadati</taxon>
        <taxon>Bacteroidota</taxon>
        <taxon>Flavobacteriia</taxon>
        <taxon>Flavobacteriales</taxon>
        <taxon>Flavobacteriaceae</taxon>
        <taxon>Flavobacterium</taxon>
    </lineage>
</organism>
<feature type="signal peptide" evidence="1">
    <location>
        <begin position="1"/>
        <end position="18"/>
    </location>
</feature>
<dbReference type="EMBL" id="WAEM01000002">
    <property type="protein sequence ID" value="KAB1156990.1"/>
    <property type="molecule type" value="Genomic_DNA"/>
</dbReference>
<accession>A0A7J5AHJ8</accession>
<name>A0A7J5AHJ8_9FLAO</name>
<sequence length="247" mass="27856">MKISISFLLLLISLVGYTQNIEPIQADRPDQTETPAIVPTGMFQVETGFTFQKNDKKSTLFSLPTTLWKYGVNENFELRLITEFISEKNNISKSNGFNPIYIGFKVKLTNEKGIIPKTSFISHISLPNVASNKYKTDFYAPEFRFVMQHTLNEKLSLSYNLGAEWDGFTPEPTFIYTLTTGYSISDKLGSYIELFGFGPQNDKANHSFDGGLTYLINNNFMLDLSSGVGITNNAPDYYTAIGFSFRI</sequence>
<dbReference type="InterPro" id="IPR025737">
    <property type="entry name" value="FApF"/>
</dbReference>
<proteinExistence type="predicted"/>
<comment type="caution">
    <text evidence="2">The sequence shown here is derived from an EMBL/GenBank/DDBJ whole genome shotgun (WGS) entry which is preliminary data.</text>
</comment>
<dbReference type="Pfam" id="PF13557">
    <property type="entry name" value="Phenol_MetA_deg"/>
    <property type="match status" value="1"/>
</dbReference>
<protein>
    <submittedName>
        <fullName evidence="2">Transporter</fullName>
    </submittedName>
</protein>
<dbReference type="OrthoDB" id="1014491at2"/>
<reference evidence="2 3" key="1">
    <citation type="submission" date="2019-09" db="EMBL/GenBank/DDBJ databases">
        <title>Flavobacterium sp. nov., isolated from glacier ice.</title>
        <authorList>
            <person name="Liu Q."/>
        </authorList>
    </citation>
    <scope>NUCLEOTIDE SEQUENCE [LARGE SCALE GENOMIC DNA]</scope>
    <source>
        <strain evidence="2 3">NBRC 112527</strain>
    </source>
</reference>
<dbReference type="AlphaFoldDB" id="A0A7J5AHJ8"/>
<dbReference type="Proteomes" id="UP000490922">
    <property type="component" value="Unassembled WGS sequence"/>
</dbReference>
<keyword evidence="1" id="KW-0732">Signal</keyword>
<feature type="chain" id="PRO_5029774441" evidence="1">
    <location>
        <begin position="19"/>
        <end position="247"/>
    </location>
</feature>
<keyword evidence="3" id="KW-1185">Reference proteome</keyword>
<gene>
    <name evidence="2" type="ORF">F6464_06500</name>
</gene>
<evidence type="ECO:0000313" key="3">
    <source>
        <dbReference type="Proteomes" id="UP000490922"/>
    </source>
</evidence>